<proteinExistence type="inferred from homology"/>
<dbReference type="PANTHER" id="PTHR10963">
    <property type="entry name" value="GLYCOSYL HYDROLASE-RELATED"/>
    <property type="match status" value="1"/>
</dbReference>
<dbReference type="SUPFAM" id="SSF49899">
    <property type="entry name" value="Concanavalin A-like lectins/glucanases"/>
    <property type="match status" value="1"/>
</dbReference>
<dbReference type="InterPro" id="IPR013320">
    <property type="entry name" value="ConA-like_dom_sf"/>
</dbReference>
<reference evidence="3 4" key="1">
    <citation type="journal article" date="2023" name="Sci. Data">
        <title>Genome assembly of the Korean intertidal mud-creeper Batillaria attramentaria.</title>
        <authorList>
            <person name="Patra A.K."/>
            <person name="Ho P.T."/>
            <person name="Jun S."/>
            <person name="Lee S.J."/>
            <person name="Kim Y."/>
            <person name="Won Y.J."/>
        </authorList>
    </citation>
    <scope>NUCLEOTIDE SEQUENCE [LARGE SCALE GENOMIC DNA]</scope>
    <source>
        <strain evidence="3">Wonlab-2016</strain>
    </source>
</reference>
<evidence type="ECO:0000256" key="1">
    <source>
        <dbReference type="ARBA" id="ARBA00006865"/>
    </source>
</evidence>
<dbReference type="InterPro" id="IPR050546">
    <property type="entry name" value="Glycosyl_Hydrlase_16"/>
</dbReference>
<evidence type="ECO:0000259" key="2">
    <source>
        <dbReference type="PROSITE" id="PS51762"/>
    </source>
</evidence>
<dbReference type="Gene3D" id="2.60.120.200">
    <property type="match status" value="1"/>
</dbReference>
<feature type="domain" description="GH16" evidence="2">
    <location>
        <begin position="42"/>
        <end position="323"/>
    </location>
</feature>
<dbReference type="PANTHER" id="PTHR10963:SF55">
    <property type="entry name" value="GLYCOSIDE HYDROLASE FAMILY 16 PROTEIN"/>
    <property type="match status" value="1"/>
</dbReference>
<dbReference type="AlphaFoldDB" id="A0ABD0J3J0"/>
<evidence type="ECO:0000313" key="3">
    <source>
        <dbReference type="EMBL" id="KAK7455052.1"/>
    </source>
</evidence>
<keyword evidence="4" id="KW-1185">Reference proteome</keyword>
<dbReference type="PROSITE" id="PS51762">
    <property type="entry name" value="GH16_2"/>
    <property type="match status" value="1"/>
</dbReference>
<accession>A0ABD0J3J0</accession>
<dbReference type="Proteomes" id="UP001519460">
    <property type="component" value="Unassembled WGS sequence"/>
</dbReference>
<evidence type="ECO:0000313" key="4">
    <source>
        <dbReference type="Proteomes" id="UP001519460"/>
    </source>
</evidence>
<dbReference type="InterPro" id="IPR000757">
    <property type="entry name" value="Beta-glucanase-like"/>
</dbReference>
<sequence length="334" mass="38482">MAGNRRLVWHESFQGSQIDKSRWKHEVSAYGGGNWEFQVYNPDRENSYVENGTLYIKPTLITDNSKFGQDFMSSRYSVLDVKALWGECTRSECFGDKRKAKDGTLPPVLSAKLISRYAFKYGRMEVVAKMPLGDWIWPAIWMVSRDDAYGEWPRSGEIDLVESRGNRNFRDCDARKILSTLHYGAPAENGSIQDGYEKSTSERWAPRHKPLMWAEEFHTYFVDWTPGHIQLGVDNDVIMDQPTPREGYWNYGGFSGTNPWTRGGRDAPFDKEMVIQLNVAVGGTNGYFPDDPQKPWRNDERDANGSFWAARHQWYPTWQGDSCALQVKDIKVFQ</sequence>
<dbReference type="Pfam" id="PF00722">
    <property type="entry name" value="Glyco_hydro_16"/>
    <property type="match status" value="1"/>
</dbReference>
<organism evidence="3 4">
    <name type="scientific">Batillaria attramentaria</name>
    <dbReference type="NCBI Taxonomy" id="370345"/>
    <lineage>
        <taxon>Eukaryota</taxon>
        <taxon>Metazoa</taxon>
        <taxon>Spiralia</taxon>
        <taxon>Lophotrochozoa</taxon>
        <taxon>Mollusca</taxon>
        <taxon>Gastropoda</taxon>
        <taxon>Caenogastropoda</taxon>
        <taxon>Sorbeoconcha</taxon>
        <taxon>Cerithioidea</taxon>
        <taxon>Batillariidae</taxon>
        <taxon>Batillaria</taxon>
    </lineage>
</organism>
<comment type="similarity">
    <text evidence="1">Belongs to the glycosyl hydrolase 16 family.</text>
</comment>
<protein>
    <recommendedName>
        <fullName evidence="2">GH16 domain-containing protein</fullName>
    </recommendedName>
</protein>
<dbReference type="EMBL" id="JACVVK020000698">
    <property type="protein sequence ID" value="KAK7455052.1"/>
    <property type="molecule type" value="Genomic_DNA"/>
</dbReference>
<gene>
    <name evidence="3" type="ORF">BaRGS_00039541</name>
</gene>
<comment type="caution">
    <text evidence="3">The sequence shown here is derived from an EMBL/GenBank/DDBJ whole genome shotgun (WGS) entry which is preliminary data.</text>
</comment>
<name>A0ABD0J3J0_9CAEN</name>